<organism evidence="1 2">
    <name type="scientific">Psychroflexus lacisalsi</name>
    <dbReference type="NCBI Taxonomy" id="503928"/>
    <lineage>
        <taxon>Bacteria</taxon>
        <taxon>Pseudomonadati</taxon>
        <taxon>Bacteroidota</taxon>
        <taxon>Flavobacteriia</taxon>
        <taxon>Flavobacteriales</taxon>
        <taxon>Flavobacteriaceae</taxon>
        <taxon>Psychroflexus</taxon>
    </lineage>
</organism>
<dbReference type="Pfam" id="PF20113">
    <property type="entry name" value="DUF6503"/>
    <property type="match status" value="1"/>
</dbReference>
<reference evidence="2" key="1">
    <citation type="journal article" date="2019" name="Int. J. Syst. Evol. Microbiol.">
        <title>The Global Catalogue of Microorganisms (GCM) 10K type strain sequencing project: providing services to taxonomists for standard genome sequencing and annotation.</title>
        <authorList>
            <consortium name="The Broad Institute Genomics Platform"/>
            <consortium name="The Broad Institute Genome Sequencing Center for Infectious Disease"/>
            <person name="Wu L."/>
            <person name="Ma J."/>
        </authorList>
    </citation>
    <scope>NUCLEOTIDE SEQUENCE [LARGE SCALE GENOMIC DNA]</scope>
    <source>
        <strain evidence="2">JCM 16231</strain>
    </source>
</reference>
<comment type="caution">
    <text evidence="1">The sequence shown here is derived from an EMBL/GenBank/DDBJ whole genome shotgun (WGS) entry which is preliminary data.</text>
</comment>
<dbReference type="RefSeq" id="WP_224453744.1">
    <property type="nucleotide sequence ID" value="NZ_BAAAGG010000005.1"/>
</dbReference>
<gene>
    <name evidence="1" type="ORF">GCM10009433_12020</name>
</gene>
<name>A0ABP3VIU7_9FLAO</name>
<protein>
    <recommendedName>
        <fullName evidence="3">Deoxyribose-phosphate aldolase</fullName>
    </recommendedName>
</protein>
<dbReference type="EMBL" id="BAAAGG010000005">
    <property type="protein sequence ID" value="GAA0756543.1"/>
    <property type="molecule type" value="Genomic_DNA"/>
</dbReference>
<evidence type="ECO:0000313" key="2">
    <source>
        <dbReference type="Proteomes" id="UP001500185"/>
    </source>
</evidence>
<evidence type="ECO:0000313" key="1">
    <source>
        <dbReference type="EMBL" id="GAA0756543.1"/>
    </source>
</evidence>
<sequence>MNYISVFFILLILSCQSPESSLTPEEIVDKAITYSGKSKLNTNELEFAFRDYNYKATPTCEGMRLERMSKDEPIKDVLFDGELKRYYKDSLVKLADTTTFNYFESVNSVHYFTQLPVRLKDDAVQLSDLGKEVIKDKTYHKLEVKFSENGGGVDFEDIYIYWIDAEDYSLDYLAYSFLVNGGGLRFRKAINRRTIDGVVFQDYENYKPKVKSKKLNEIGKMYENEELELLSLIENKAIKLTSITLDCN</sequence>
<keyword evidence="2" id="KW-1185">Reference proteome</keyword>
<dbReference type="Proteomes" id="UP001500185">
    <property type="component" value="Unassembled WGS sequence"/>
</dbReference>
<dbReference type="InterPro" id="IPR045444">
    <property type="entry name" value="DUF6503"/>
</dbReference>
<evidence type="ECO:0008006" key="3">
    <source>
        <dbReference type="Google" id="ProtNLM"/>
    </source>
</evidence>
<accession>A0ABP3VIU7</accession>
<proteinExistence type="predicted"/>